<dbReference type="PANTHER" id="PTHR31394:SF1">
    <property type="entry name" value="TRANSMEMBRANE PROTEIN 199"/>
    <property type="match status" value="1"/>
</dbReference>
<name>A0A9P3HE78_9FUNG</name>
<keyword evidence="2 6" id="KW-0812">Transmembrane</keyword>
<comment type="caution">
    <text evidence="7">The sequence shown here is derived from an EMBL/GenBank/DDBJ whole genome shotgun (WGS) entry which is preliminary data.</text>
</comment>
<keyword evidence="5 6" id="KW-0472">Membrane</keyword>
<organism evidence="7 8">
    <name type="scientific">Entomortierella parvispora</name>
    <dbReference type="NCBI Taxonomy" id="205924"/>
    <lineage>
        <taxon>Eukaryota</taxon>
        <taxon>Fungi</taxon>
        <taxon>Fungi incertae sedis</taxon>
        <taxon>Mucoromycota</taxon>
        <taxon>Mortierellomycotina</taxon>
        <taxon>Mortierellomycetes</taxon>
        <taxon>Mortierellales</taxon>
        <taxon>Mortierellaceae</taxon>
        <taxon>Entomortierella</taxon>
    </lineage>
</organism>
<keyword evidence="4 6" id="KW-1133">Transmembrane helix</keyword>
<evidence type="ECO:0000256" key="4">
    <source>
        <dbReference type="ARBA" id="ARBA00022989"/>
    </source>
</evidence>
<keyword evidence="8" id="KW-1185">Reference proteome</keyword>
<protein>
    <submittedName>
        <fullName evidence="7">TMEM199 family protein</fullName>
    </submittedName>
</protein>
<evidence type="ECO:0000313" key="8">
    <source>
        <dbReference type="Proteomes" id="UP000827284"/>
    </source>
</evidence>
<comment type="subcellular location">
    <subcellularLocation>
        <location evidence="1">Endoplasmic reticulum membrane</location>
        <topology evidence="1">Multi-pass membrane protein</topology>
    </subcellularLocation>
</comment>
<dbReference type="GO" id="GO:0070072">
    <property type="term" value="P:vacuolar proton-transporting V-type ATPase complex assembly"/>
    <property type="evidence" value="ECO:0007669"/>
    <property type="project" value="InterPro"/>
</dbReference>
<dbReference type="OrthoDB" id="19981at2759"/>
<dbReference type="EMBL" id="BQFW01000010">
    <property type="protein sequence ID" value="GJJ75120.1"/>
    <property type="molecule type" value="Genomic_DNA"/>
</dbReference>
<dbReference type="AlphaFoldDB" id="A0A9P3HE78"/>
<evidence type="ECO:0000256" key="6">
    <source>
        <dbReference type="SAM" id="Phobius"/>
    </source>
</evidence>
<evidence type="ECO:0000313" key="7">
    <source>
        <dbReference type="EMBL" id="GJJ75120.1"/>
    </source>
</evidence>
<feature type="transmembrane region" description="Helical" evidence="6">
    <location>
        <begin position="154"/>
        <end position="176"/>
    </location>
</feature>
<feature type="transmembrane region" description="Helical" evidence="6">
    <location>
        <begin position="182"/>
        <end position="204"/>
    </location>
</feature>
<dbReference type="InterPro" id="IPR021013">
    <property type="entry name" value="ATPase_Vma12"/>
</dbReference>
<gene>
    <name evidence="7" type="ORF">EMPS_07478</name>
</gene>
<evidence type="ECO:0000256" key="3">
    <source>
        <dbReference type="ARBA" id="ARBA00022824"/>
    </source>
</evidence>
<reference evidence="7" key="2">
    <citation type="journal article" date="2022" name="Microbiol. Resour. Announc.">
        <title>Whole-Genome Sequence of Entomortierella parvispora E1425, a Mucoromycotan Fungus Associated with Burkholderiaceae-Related Endosymbiotic Bacteria.</title>
        <authorList>
            <person name="Herlambang A."/>
            <person name="Guo Y."/>
            <person name="Takashima Y."/>
            <person name="Narisawa K."/>
            <person name="Ohta H."/>
            <person name="Nishizawa T."/>
        </authorList>
    </citation>
    <scope>NUCLEOTIDE SEQUENCE</scope>
    <source>
        <strain evidence="7">E1425</strain>
    </source>
</reference>
<dbReference type="PANTHER" id="PTHR31394">
    <property type="entry name" value="TRANSMEMBRANE PROTEIN 199"/>
    <property type="match status" value="1"/>
</dbReference>
<proteinExistence type="predicted"/>
<dbReference type="GO" id="GO:0005789">
    <property type="term" value="C:endoplasmic reticulum membrane"/>
    <property type="evidence" value="ECO:0007669"/>
    <property type="project" value="UniProtKB-SubCell"/>
</dbReference>
<evidence type="ECO:0000256" key="5">
    <source>
        <dbReference type="ARBA" id="ARBA00023136"/>
    </source>
</evidence>
<keyword evidence="3" id="KW-0256">Endoplasmic reticulum</keyword>
<reference evidence="7" key="1">
    <citation type="submission" date="2021-11" db="EMBL/GenBank/DDBJ databases">
        <authorList>
            <person name="Herlambang A."/>
            <person name="Guo Y."/>
            <person name="Takashima Y."/>
            <person name="Nishizawa T."/>
        </authorList>
    </citation>
    <scope>NUCLEOTIDE SEQUENCE</scope>
    <source>
        <strain evidence="7">E1425</strain>
    </source>
</reference>
<evidence type="ECO:0000256" key="1">
    <source>
        <dbReference type="ARBA" id="ARBA00004477"/>
    </source>
</evidence>
<dbReference type="Pfam" id="PF11712">
    <property type="entry name" value="Vma12"/>
    <property type="match status" value="1"/>
</dbReference>
<evidence type="ECO:0000256" key="2">
    <source>
        <dbReference type="ARBA" id="ARBA00022692"/>
    </source>
</evidence>
<dbReference type="Proteomes" id="UP000827284">
    <property type="component" value="Unassembled WGS sequence"/>
</dbReference>
<sequence>MDLQWTPRLESTFRRLLDTTTGATDATSTTLQEQRTLRDVKTLLESSPVCVSMELIMQVSAMLLRNRREEGNEDCSEYWIHSMIRGSSVYIPKQPPKERSPELERIMDRIKAEVAEKEYQRMVSSINGNAGGPVSIGSSLKQDMKEMQEVKAHLTGIINVLYTGGAVFMAVFMLSAHFTEDLGMRVLLAFLAFVLIVACEAYLYTRHAAIASENPMAKKTKYVPGDVVVATKTLPTKEKAP</sequence>
<accession>A0A9P3HE78</accession>